<dbReference type="InterPro" id="IPR050811">
    <property type="entry name" value="Phosphate_ABC_transporter"/>
</dbReference>
<feature type="region of interest" description="Disordered" evidence="5">
    <location>
        <begin position="325"/>
        <end position="348"/>
    </location>
</feature>
<evidence type="ECO:0000259" key="6">
    <source>
        <dbReference type="Pfam" id="PF12849"/>
    </source>
</evidence>
<feature type="domain" description="PBP" evidence="6">
    <location>
        <begin position="32"/>
        <end position="286"/>
    </location>
</feature>
<keyword evidence="8" id="KW-1185">Reference proteome</keyword>
<name>A0A5M6D5H1_9BACT</name>
<dbReference type="PANTHER" id="PTHR30570:SF1">
    <property type="entry name" value="PHOSPHATE-BINDING PROTEIN PSTS"/>
    <property type="match status" value="1"/>
</dbReference>
<sequence length="348" mass="37801">MVLFGAVGCDRKQTAESDAPAVAEGAGGDAAVSNLSGTIKINGSSTVLPISNAVREEFIKVYPNVTVEVDGAGTGNGFKDFQKKATDISDASRPIKPGELSNCNENGVNFVEVPIAYDGLTIVVHPDNDWVDTLSVDQLKKIFVGDDAAKMWSDVDPKWPEEEINIYSPGTGSGTFDYFREVVLDDSDASMRTDMNLNEDDNILVQGVAGNKYSIGFFGVAYYEESKDKLKAVSVINPKDGKAYQPTTENIAANKYAPFSRPLFIYVSTASLPRAEVKTFVDYYLANVSELCEQVGYVRLPAEVLEKGKENLENEVTGTHFVTAEGESRSGPLVENFKPENLTKEVSQ</sequence>
<dbReference type="Proteomes" id="UP000324479">
    <property type="component" value="Unassembled WGS sequence"/>
</dbReference>
<dbReference type="InterPro" id="IPR011862">
    <property type="entry name" value="Phos-bd"/>
</dbReference>
<organism evidence="7 8">
    <name type="scientific">Roseiconus nitratireducens</name>
    <dbReference type="NCBI Taxonomy" id="2605748"/>
    <lineage>
        <taxon>Bacteria</taxon>
        <taxon>Pseudomonadati</taxon>
        <taxon>Planctomycetota</taxon>
        <taxon>Planctomycetia</taxon>
        <taxon>Pirellulales</taxon>
        <taxon>Pirellulaceae</taxon>
        <taxon>Roseiconus</taxon>
    </lineage>
</organism>
<keyword evidence="2 4" id="KW-0813">Transport</keyword>
<reference evidence="7 8" key="1">
    <citation type="submission" date="2019-08" db="EMBL/GenBank/DDBJ databases">
        <authorList>
            <person name="Dhanesh K."/>
            <person name="Kumar G."/>
            <person name="Sasikala C."/>
            <person name="Venkata Ramana C."/>
        </authorList>
    </citation>
    <scope>NUCLEOTIDE SEQUENCE [LARGE SCALE GENOMIC DNA]</scope>
    <source>
        <strain evidence="7 8">JC645</strain>
    </source>
</reference>
<dbReference type="NCBIfam" id="TIGR02136">
    <property type="entry name" value="ptsS_2"/>
    <property type="match status" value="1"/>
</dbReference>
<keyword evidence="4" id="KW-0592">Phosphate transport</keyword>
<evidence type="ECO:0000256" key="3">
    <source>
        <dbReference type="ARBA" id="ARBA00022729"/>
    </source>
</evidence>
<dbReference type="SUPFAM" id="SSF53850">
    <property type="entry name" value="Periplasmic binding protein-like II"/>
    <property type="match status" value="1"/>
</dbReference>
<dbReference type="Pfam" id="PF12849">
    <property type="entry name" value="PBP_like_2"/>
    <property type="match status" value="1"/>
</dbReference>
<dbReference type="PANTHER" id="PTHR30570">
    <property type="entry name" value="PERIPLASMIC PHOSPHATE BINDING COMPONENT OF PHOSPHATE ABC TRANSPORTER"/>
    <property type="match status" value="1"/>
</dbReference>
<evidence type="ECO:0000313" key="7">
    <source>
        <dbReference type="EMBL" id="KAA5541562.1"/>
    </source>
</evidence>
<dbReference type="EMBL" id="VWOX01000010">
    <property type="protein sequence ID" value="KAA5541562.1"/>
    <property type="molecule type" value="Genomic_DNA"/>
</dbReference>
<evidence type="ECO:0000313" key="8">
    <source>
        <dbReference type="Proteomes" id="UP000324479"/>
    </source>
</evidence>
<feature type="compositionally biased region" description="Basic and acidic residues" evidence="5">
    <location>
        <begin position="337"/>
        <end position="348"/>
    </location>
</feature>
<protein>
    <recommendedName>
        <fullName evidence="4">Phosphate-binding protein</fullName>
    </recommendedName>
</protein>
<evidence type="ECO:0000256" key="2">
    <source>
        <dbReference type="ARBA" id="ARBA00022448"/>
    </source>
</evidence>
<comment type="similarity">
    <text evidence="1 4">Belongs to the PstS family.</text>
</comment>
<gene>
    <name evidence="7" type="ORF">FYK55_17735</name>
</gene>
<dbReference type="InterPro" id="IPR024370">
    <property type="entry name" value="PBP_domain"/>
</dbReference>
<accession>A0A5M6D5H1</accession>
<evidence type="ECO:0000256" key="4">
    <source>
        <dbReference type="RuleBase" id="RU367119"/>
    </source>
</evidence>
<dbReference type="AlphaFoldDB" id="A0A5M6D5H1"/>
<evidence type="ECO:0000256" key="1">
    <source>
        <dbReference type="ARBA" id="ARBA00008725"/>
    </source>
</evidence>
<dbReference type="CDD" id="cd13654">
    <property type="entry name" value="PBP2_phosphate_like_2"/>
    <property type="match status" value="1"/>
</dbReference>
<dbReference type="Gene3D" id="3.40.190.10">
    <property type="entry name" value="Periplasmic binding protein-like II"/>
    <property type="match status" value="2"/>
</dbReference>
<keyword evidence="3" id="KW-0732">Signal</keyword>
<dbReference type="GO" id="GO:0006817">
    <property type="term" value="P:phosphate ion transport"/>
    <property type="evidence" value="ECO:0007669"/>
    <property type="project" value="UniProtKB-UniRule"/>
</dbReference>
<comment type="caution">
    <text evidence="7">The sequence shown here is derived from an EMBL/GenBank/DDBJ whole genome shotgun (WGS) entry which is preliminary data.</text>
</comment>
<dbReference type="GO" id="GO:0042301">
    <property type="term" value="F:phosphate ion binding"/>
    <property type="evidence" value="ECO:0007669"/>
    <property type="project" value="UniProtKB-UniRule"/>
</dbReference>
<proteinExistence type="inferred from homology"/>
<comment type="function">
    <text evidence="4">Involved in the system for phosphate transport across the cytoplasmic membrane.</text>
</comment>
<evidence type="ECO:0000256" key="5">
    <source>
        <dbReference type="SAM" id="MobiDB-lite"/>
    </source>
</evidence>